<feature type="region of interest" description="Disordered" evidence="1">
    <location>
        <begin position="76"/>
        <end position="102"/>
    </location>
</feature>
<keyword evidence="3" id="KW-1185">Reference proteome</keyword>
<evidence type="ECO:0000313" key="3">
    <source>
        <dbReference type="Proteomes" id="UP001058974"/>
    </source>
</evidence>
<organism evidence="2 3">
    <name type="scientific">Pisum sativum</name>
    <name type="common">Garden pea</name>
    <name type="synonym">Lathyrus oleraceus</name>
    <dbReference type="NCBI Taxonomy" id="3888"/>
    <lineage>
        <taxon>Eukaryota</taxon>
        <taxon>Viridiplantae</taxon>
        <taxon>Streptophyta</taxon>
        <taxon>Embryophyta</taxon>
        <taxon>Tracheophyta</taxon>
        <taxon>Spermatophyta</taxon>
        <taxon>Magnoliopsida</taxon>
        <taxon>eudicotyledons</taxon>
        <taxon>Gunneridae</taxon>
        <taxon>Pentapetalae</taxon>
        <taxon>rosids</taxon>
        <taxon>fabids</taxon>
        <taxon>Fabales</taxon>
        <taxon>Fabaceae</taxon>
        <taxon>Papilionoideae</taxon>
        <taxon>50 kb inversion clade</taxon>
        <taxon>NPAAA clade</taxon>
        <taxon>Hologalegina</taxon>
        <taxon>IRL clade</taxon>
        <taxon>Fabeae</taxon>
        <taxon>Lathyrus</taxon>
    </lineage>
</organism>
<dbReference type="Gramene" id="Psat06G0246800-T1">
    <property type="protein sequence ID" value="KAI5396274.1"/>
    <property type="gene ID" value="KIW84_062468"/>
</dbReference>
<protein>
    <submittedName>
        <fullName evidence="2">Uncharacterized protein</fullName>
    </submittedName>
</protein>
<evidence type="ECO:0000313" key="2">
    <source>
        <dbReference type="EMBL" id="KAI5396274.1"/>
    </source>
</evidence>
<evidence type="ECO:0000256" key="1">
    <source>
        <dbReference type="SAM" id="MobiDB-lite"/>
    </source>
</evidence>
<dbReference type="Proteomes" id="UP001058974">
    <property type="component" value="Chromosome 6"/>
</dbReference>
<proteinExistence type="predicted"/>
<name>A0A9D4W7P6_PEA</name>
<dbReference type="AlphaFoldDB" id="A0A9D4W7P6"/>
<dbReference type="EMBL" id="JAMSHJ010000006">
    <property type="protein sequence ID" value="KAI5396274.1"/>
    <property type="molecule type" value="Genomic_DNA"/>
</dbReference>
<comment type="caution">
    <text evidence="2">The sequence shown here is derived from an EMBL/GenBank/DDBJ whole genome shotgun (WGS) entry which is preliminary data.</text>
</comment>
<gene>
    <name evidence="2" type="ORF">KIW84_062468</name>
</gene>
<sequence>MNQLTWCITVATSKKLKATGNGWYYQAYYNCPKVAKGNSPPYVGVDDPLEFSSVLDKLLGHKFAFKVKWQQSFGKRGAVHGSSDSTTLKELAEGEQCPKTTSQAYEDGEEISNVIMFLSSQ</sequence>
<accession>A0A9D4W7P6</accession>
<reference evidence="2 3" key="1">
    <citation type="journal article" date="2022" name="Nat. Genet.">
        <title>Improved pea reference genome and pan-genome highlight genomic features and evolutionary characteristics.</title>
        <authorList>
            <person name="Yang T."/>
            <person name="Liu R."/>
            <person name="Luo Y."/>
            <person name="Hu S."/>
            <person name="Wang D."/>
            <person name="Wang C."/>
            <person name="Pandey M.K."/>
            <person name="Ge S."/>
            <person name="Xu Q."/>
            <person name="Li N."/>
            <person name="Li G."/>
            <person name="Huang Y."/>
            <person name="Saxena R.K."/>
            <person name="Ji Y."/>
            <person name="Li M."/>
            <person name="Yan X."/>
            <person name="He Y."/>
            <person name="Liu Y."/>
            <person name="Wang X."/>
            <person name="Xiang C."/>
            <person name="Varshney R.K."/>
            <person name="Ding H."/>
            <person name="Gao S."/>
            <person name="Zong X."/>
        </authorList>
    </citation>
    <scope>NUCLEOTIDE SEQUENCE [LARGE SCALE GENOMIC DNA]</scope>
    <source>
        <strain evidence="2 3">cv. Zhongwan 6</strain>
    </source>
</reference>